<dbReference type="EMBL" id="JAEFCI010013243">
    <property type="protein sequence ID" value="KAG5455519.1"/>
    <property type="molecule type" value="Genomic_DNA"/>
</dbReference>
<feature type="domain" description="SCP2" evidence="1">
    <location>
        <begin position="28"/>
        <end position="134"/>
    </location>
</feature>
<dbReference type="Proteomes" id="UP000673691">
    <property type="component" value="Unassembled WGS sequence"/>
</dbReference>
<name>A0A8H7ZK39_9FUNG</name>
<dbReference type="OrthoDB" id="10265837at2759"/>
<dbReference type="Gene3D" id="3.30.1050.10">
    <property type="entry name" value="SCP2 sterol-binding domain"/>
    <property type="match status" value="1"/>
</dbReference>
<gene>
    <name evidence="2" type="ORF">BJ554DRAFT_5041</name>
</gene>
<evidence type="ECO:0000313" key="2">
    <source>
        <dbReference type="EMBL" id="KAG5455519.1"/>
    </source>
</evidence>
<evidence type="ECO:0000313" key="3">
    <source>
        <dbReference type="Proteomes" id="UP000673691"/>
    </source>
</evidence>
<protein>
    <recommendedName>
        <fullName evidence="1">SCP2 domain-containing protein</fullName>
    </recommendedName>
</protein>
<comment type="caution">
    <text evidence="2">The sequence shown here is derived from an EMBL/GenBank/DDBJ whole genome shotgun (WGS) entry which is preliminary data.</text>
</comment>
<sequence length="157" mass="17138">MSYLSTSKPEKPLMASVLFPEIAKELTAHPEYVGQLEGLFVVNVTRKGVSKGEWYLLFKGQAHPPLVSKTRPSLPTSPPSKNARPLPVVMLEVEDSALTGFVTGGLNGWKGYSTGKVKIAGDLLLAGQLEEIFKKAGGVEKTMKFFKKFRAEKSSKL</sequence>
<dbReference type="AlphaFoldDB" id="A0A8H7ZK39"/>
<dbReference type="InterPro" id="IPR036527">
    <property type="entry name" value="SCP2_sterol-bd_dom_sf"/>
</dbReference>
<dbReference type="Pfam" id="PF02036">
    <property type="entry name" value="SCP2"/>
    <property type="match status" value="1"/>
</dbReference>
<dbReference type="SUPFAM" id="SSF55718">
    <property type="entry name" value="SCP-like"/>
    <property type="match status" value="1"/>
</dbReference>
<organism evidence="2 3">
    <name type="scientific">Olpidium bornovanus</name>
    <dbReference type="NCBI Taxonomy" id="278681"/>
    <lineage>
        <taxon>Eukaryota</taxon>
        <taxon>Fungi</taxon>
        <taxon>Fungi incertae sedis</taxon>
        <taxon>Olpidiomycota</taxon>
        <taxon>Olpidiomycotina</taxon>
        <taxon>Olpidiomycetes</taxon>
        <taxon>Olpidiales</taxon>
        <taxon>Olpidiaceae</taxon>
        <taxon>Olpidium</taxon>
    </lineage>
</organism>
<keyword evidence="3" id="KW-1185">Reference proteome</keyword>
<accession>A0A8H7ZK39</accession>
<dbReference type="InterPro" id="IPR003033">
    <property type="entry name" value="SCP2_sterol-bd_dom"/>
</dbReference>
<reference evidence="2 3" key="1">
    <citation type="journal article" name="Sci. Rep.">
        <title>Genome-scale phylogenetic analyses confirm Olpidium as the closest living zoosporic fungus to the non-flagellated, terrestrial fungi.</title>
        <authorList>
            <person name="Chang Y."/>
            <person name="Rochon D."/>
            <person name="Sekimoto S."/>
            <person name="Wang Y."/>
            <person name="Chovatia M."/>
            <person name="Sandor L."/>
            <person name="Salamov A."/>
            <person name="Grigoriev I.V."/>
            <person name="Stajich J.E."/>
            <person name="Spatafora J.W."/>
        </authorList>
    </citation>
    <scope>NUCLEOTIDE SEQUENCE [LARGE SCALE GENOMIC DNA]</scope>
    <source>
        <strain evidence="2">S191</strain>
    </source>
</reference>
<proteinExistence type="predicted"/>
<evidence type="ECO:0000259" key="1">
    <source>
        <dbReference type="Pfam" id="PF02036"/>
    </source>
</evidence>